<keyword evidence="6" id="KW-1185">Reference proteome</keyword>
<evidence type="ECO:0000313" key="5">
    <source>
        <dbReference type="EMBL" id="RMB12293.1"/>
    </source>
</evidence>
<accession>A0A3M0D7P3</accession>
<dbReference type="AlphaFoldDB" id="A0A3M0D7P3"/>
<dbReference type="InterPro" id="IPR020449">
    <property type="entry name" value="Tscrpt_reg_AraC-type_HTH"/>
</dbReference>
<dbReference type="PANTHER" id="PTHR46796:SF6">
    <property type="entry name" value="ARAC SUBFAMILY"/>
    <property type="match status" value="1"/>
</dbReference>
<reference evidence="5 6" key="1">
    <citation type="submission" date="2018-10" db="EMBL/GenBank/DDBJ databases">
        <title>Genomic Encyclopedia of Archaeal and Bacterial Type Strains, Phase II (KMG-II): from individual species to whole genera.</title>
        <authorList>
            <person name="Goeker M."/>
        </authorList>
    </citation>
    <scope>NUCLEOTIDE SEQUENCE [LARGE SCALE GENOMIC DNA]</scope>
    <source>
        <strain evidence="5 6">DSM 25217</strain>
    </source>
</reference>
<dbReference type="InterPro" id="IPR009057">
    <property type="entry name" value="Homeodomain-like_sf"/>
</dbReference>
<dbReference type="GO" id="GO:0003700">
    <property type="term" value="F:DNA-binding transcription factor activity"/>
    <property type="evidence" value="ECO:0007669"/>
    <property type="project" value="InterPro"/>
</dbReference>
<evidence type="ECO:0000313" key="6">
    <source>
        <dbReference type="Proteomes" id="UP000271227"/>
    </source>
</evidence>
<dbReference type="InParanoid" id="A0A3M0D7P3"/>
<dbReference type="PROSITE" id="PS00041">
    <property type="entry name" value="HTH_ARAC_FAMILY_1"/>
    <property type="match status" value="1"/>
</dbReference>
<keyword evidence="2" id="KW-0238">DNA-binding</keyword>
<protein>
    <submittedName>
        <fullName evidence="5">AraC family transcriptional regulator</fullName>
    </submittedName>
</protein>
<dbReference type="FunCoup" id="A0A3M0D7P3">
    <property type="interactions" value="24"/>
</dbReference>
<dbReference type="RefSeq" id="WP_121937477.1">
    <property type="nucleotide sequence ID" value="NZ_REFR01000009.1"/>
</dbReference>
<evidence type="ECO:0000256" key="2">
    <source>
        <dbReference type="ARBA" id="ARBA00023125"/>
    </source>
</evidence>
<dbReference type="SMART" id="SM00342">
    <property type="entry name" value="HTH_ARAC"/>
    <property type="match status" value="1"/>
</dbReference>
<evidence type="ECO:0000259" key="4">
    <source>
        <dbReference type="PROSITE" id="PS01124"/>
    </source>
</evidence>
<keyword evidence="3" id="KW-0804">Transcription</keyword>
<gene>
    <name evidence="5" type="ORF">BXY39_0786</name>
</gene>
<dbReference type="PANTHER" id="PTHR46796">
    <property type="entry name" value="HTH-TYPE TRANSCRIPTIONAL ACTIVATOR RHAS-RELATED"/>
    <property type="match status" value="1"/>
</dbReference>
<dbReference type="GO" id="GO:0043565">
    <property type="term" value="F:sequence-specific DNA binding"/>
    <property type="evidence" value="ECO:0007669"/>
    <property type="project" value="InterPro"/>
</dbReference>
<dbReference type="InterPro" id="IPR050204">
    <property type="entry name" value="AraC_XylS_family_regulators"/>
</dbReference>
<keyword evidence="1" id="KW-0805">Transcription regulation</keyword>
<dbReference type="Gene3D" id="1.10.10.60">
    <property type="entry name" value="Homeodomain-like"/>
    <property type="match status" value="1"/>
</dbReference>
<dbReference type="PRINTS" id="PR00032">
    <property type="entry name" value="HTHARAC"/>
</dbReference>
<dbReference type="EMBL" id="REFR01000009">
    <property type="protein sequence ID" value="RMB12293.1"/>
    <property type="molecule type" value="Genomic_DNA"/>
</dbReference>
<dbReference type="InterPro" id="IPR018060">
    <property type="entry name" value="HTH_AraC"/>
</dbReference>
<proteinExistence type="predicted"/>
<evidence type="ECO:0000256" key="1">
    <source>
        <dbReference type="ARBA" id="ARBA00023015"/>
    </source>
</evidence>
<sequence length="363" mass="41091">MQGTLGEERSINAKGSDEEISALRFSTDVIPKGKRVEAWRKAIHPLFDFKSSSGYTENEFEASLHSYHFGAIILCHAFMYGGRYQRSVERVRMDDLNHYVIHQPLTGSTTFGVEGNWRRLRKHDIAVLDMTAQADFRIRNQKSLNFIVPRPALPMPNACRTSLHGLVVPREKAIGTLLSDIMIAAARAASKLKTNEAMPIGNALARIVASTVNPCSDSNQTLPFCPQREIANRIRDYIEDNLYDELLKPATLVKELGISRSKLYRQFESFGGVHRYITKRRLQRSLAAICDPFQIKRRIADIAYEQGFTDAAYFSRLFRQTYGMSPRSFQEAIRRGENIALPSMLSAGETAPLVEWLNTLSTR</sequence>
<dbReference type="PROSITE" id="PS01124">
    <property type="entry name" value="HTH_ARAC_FAMILY_2"/>
    <property type="match status" value="1"/>
</dbReference>
<organism evidence="5 6">
    <name type="scientific">Eilatimonas milleporae</name>
    <dbReference type="NCBI Taxonomy" id="911205"/>
    <lineage>
        <taxon>Bacteria</taxon>
        <taxon>Pseudomonadati</taxon>
        <taxon>Pseudomonadota</taxon>
        <taxon>Alphaproteobacteria</taxon>
        <taxon>Kordiimonadales</taxon>
        <taxon>Kordiimonadaceae</taxon>
        <taxon>Eilatimonas</taxon>
    </lineage>
</organism>
<dbReference type="InterPro" id="IPR018062">
    <property type="entry name" value="HTH_AraC-typ_CS"/>
</dbReference>
<evidence type="ECO:0000256" key="3">
    <source>
        <dbReference type="ARBA" id="ARBA00023163"/>
    </source>
</evidence>
<dbReference type="Proteomes" id="UP000271227">
    <property type="component" value="Unassembled WGS sequence"/>
</dbReference>
<comment type="caution">
    <text evidence="5">The sequence shown here is derived from an EMBL/GenBank/DDBJ whole genome shotgun (WGS) entry which is preliminary data.</text>
</comment>
<feature type="domain" description="HTH araC/xylS-type" evidence="4">
    <location>
        <begin position="232"/>
        <end position="332"/>
    </location>
</feature>
<dbReference type="SUPFAM" id="SSF46689">
    <property type="entry name" value="Homeodomain-like"/>
    <property type="match status" value="1"/>
</dbReference>
<name>A0A3M0D7P3_9PROT</name>
<dbReference type="OrthoDB" id="252470at2"/>
<dbReference type="Pfam" id="PF12833">
    <property type="entry name" value="HTH_18"/>
    <property type="match status" value="1"/>
</dbReference>